<evidence type="ECO:0000256" key="1">
    <source>
        <dbReference type="SAM" id="MobiDB-lite"/>
    </source>
</evidence>
<dbReference type="EMBL" id="JXXN02003019">
    <property type="protein sequence ID" value="THD22076.1"/>
    <property type="molecule type" value="Genomic_DNA"/>
</dbReference>
<feature type="compositionally biased region" description="Acidic residues" evidence="1">
    <location>
        <begin position="348"/>
        <end position="358"/>
    </location>
</feature>
<feature type="region of interest" description="Disordered" evidence="1">
    <location>
        <begin position="254"/>
        <end position="456"/>
    </location>
</feature>
<sequence>MTTRLNAKGRLTPTKAITKIANSAVHRATELLNSVRTRLESPGPIRRGSFPPQRASSADRVNVNLNNAEMNNFDTCSMLTTSTSSSAHSGFLSFALPTTVNPDDPLPLPTCRLGPFQAEWLGGPNATWRLVTQDATMSPLDQANSAEPDLKSLTRANKALKKEQAFLQTKLNILCDELAKRTALVHRNEHKLEKLRGQVRHRMPEHLVEGMRSDMRRELEKKLEAERMRTEKNFSINLTSEDETNQEVKRMAGDNLDSPIDVSDFPNPNRASGWKITDEDTETTERTSDRSRSGPNVEESKQIRKRVDWSESTTEDSVHNVNSAKQRTSRAFDEGQKSNSDGSNASTNDDETGEETDEHDTTGEESHTVTTKASDSGSLEEEDEVDDESEPYDASAAGDGEDEENVDEEELEEEETGEDDGEEEEEELSKTDESSKTEGRLSSRPRVVQFGKVSRR</sequence>
<feature type="compositionally biased region" description="Acidic residues" evidence="1">
    <location>
        <begin position="378"/>
        <end position="391"/>
    </location>
</feature>
<keyword evidence="3" id="KW-1185">Reference proteome</keyword>
<gene>
    <name evidence="2" type="ORF">D915_007350</name>
</gene>
<evidence type="ECO:0000313" key="3">
    <source>
        <dbReference type="Proteomes" id="UP000230066"/>
    </source>
</evidence>
<organism evidence="2 3">
    <name type="scientific">Fasciola hepatica</name>
    <name type="common">Liver fluke</name>
    <dbReference type="NCBI Taxonomy" id="6192"/>
    <lineage>
        <taxon>Eukaryota</taxon>
        <taxon>Metazoa</taxon>
        <taxon>Spiralia</taxon>
        <taxon>Lophotrochozoa</taxon>
        <taxon>Platyhelminthes</taxon>
        <taxon>Trematoda</taxon>
        <taxon>Digenea</taxon>
        <taxon>Plagiorchiida</taxon>
        <taxon>Echinostomata</taxon>
        <taxon>Echinostomatoidea</taxon>
        <taxon>Fasciolidae</taxon>
        <taxon>Fasciola</taxon>
    </lineage>
</organism>
<reference evidence="2" key="1">
    <citation type="submission" date="2019-03" db="EMBL/GenBank/DDBJ databases">
        <title>Improved annotation for the trematode Fasciola hepatica.</title>
        <authorList>
            <person name="Choi Y.-J."/>
            <person name="Martin J."/>
            <person name="Mitreva M."/>
        </authorList>
    </citation>
    <scope>NUCLEOTIDE SEQUENCE [LARGE SCALE GENOMIC DNA]</scope>
</reference>
<dbReference type="Proteomes" id="UP000230066">
    <property type="component" value="Unassembled WGS sequence"/>
</dbReference>
<feature type="compositionally biased region" description="Basic and acidic residues" evidence="1">
    <location>
        <begin position="428"/>
        <end position="441"/>
    </location>
</feature>
<dbReference type="AlphaFoldDB" id="A0A4E0R5T7"/>
<feature type="compositionally biased region" description="Acidic residues" evidence="1">
    <location>
        <begin position="399"/>
        <end position="427"/>
    </location>
</feature>
<evidence type="ECO:0000313" key="2">
    <source>
        <dbReference type="EMBL" id="THD22076.1"/>
    </source>
</evidence>
<feature type="compositionally biased region" description="Basic and acidic residues" evidence="1">
    <location>
        <begin position="283"/>
        <end position="309"/>
    </location>
</feature>
<comment type="caution">
    <text evidence="2">The sequence shown here is derived from an EMBL/GenBank/DDBJ whole genome shotgun (WGS) entry which is preliminary data.</text>
</comment>
<name>A0A4E0R5T7_FASHE</name>
<proteinExistence type="predicted"/>
<protein>
    <submittedName>
        <fullName evidence="2">Uncharacterized protein</fullName>
    </submittedName>
</protein>
<accession>A0A4E0R5T7</accession>